<protein>
    <submittedName>
        <fullName evidence="1">Uncharacterized protein</fullName>
    </submittedName>
</protein>
<dbReference type="AlphaFoldDB" id="A0AAV6YJM7"/>
<comment type="caution">
    <text evidence="1">The sequence shown here is derived from an EMBL/GenBank/DDBJ whole genome shotgun (WGS) entry which is preliminary data.</text>
</comment>
<dbReference type="EMBL" id="WNYA01076578">
    <property type="protein sequence ID" value="KAG8535160.1"/>
    <property type="molecule type" value="Genomic_DNA"/>
</dbReference>
<keyword evidence="2" id="KW-1185">Reference proteome</keyword>
<evidence type="ECO:0000313" key="2">
    <source>
        <dbReference type="Proteomes" id="UP000824782"/>
    </source>
</evidence>
<sequence length="107" mass="12127">MVRAGMGWCGCCTKACTTLQLRSDNSLSPYMALQLCKRNMEFSGILWRSVYNCVRRIEVVALLQEMQLPLDHLAAETLLLKPDGLKGTYHHGSTYKGRSGGRWIYRT</sequence>
<reference evidence="1" key="1">
    <citation type="thesis" date="2020" institute="ProQuest LLC" country="789 East Eisenhower Parkway, Ann Arbor, MI, USA">
        <title>Comparative Genomics and Chromosome Evolution.</title>
        <authorList>
            <person name="Mudd A.B."/>
        </authorList>
    </citation>
    <scope>NUCLEOTIDE SEQUENCE</scope>
    <source>
        <strain evidence="1">237g6f4</strain>
        <tissue evidence="1">Blood</tissue>
    </source>
</reference>
<organism evidence="1 2">
    <name type="scientific">Engystomops pustulosus</name>
    <name type="common">Tungara frog</name>
    <name type="synonym">Physalaemus pustulosus</name>
    <dbReference type="NCBI Taxonomy" id="76066"/>
    <lineage>
        <taxon>Eukaryota</taxon>
        <taxon>Metazoa</taxon>
        <taxon>Chordata</taxon>
        <taxon>Craniata</taxon>
        <taxon>Vertebrata</taxon>
        <taxon>Euteleostomi</taxon>
        <taxon>Amphibia</taxon>
        <taxon>Batrachia</taxon>
        <taxon>Anura</taxon>
        <taxon>Neobatrachia</taxon>
        <taxon>Hyloidea</taxon>
        <taxon>Leptodactylidae</taxon>
        <taxon>Leiuperinae</taxon>
        <taxon>Engystomops</taxon>
    </lineage>
</organism>
<dbReference type="Proteomes" id="UP000824782">
    <property type="component" value="Unassembled WGS sequence"/>
</dbReference>
<evidence type="ECO:0000313" key="1">
    <source>
        <dbReference type="EMBL" id="KAG8535160.1"/>
    </source>
</evidence>
<accession>A0AAV6YJM7</accession>
<proteinExistence type="predicted"/>
<gene>
    <name evidence="1" type="ORF">GDO81_029291</name>
</gene>
<name>A0AAV6YJM7_ENGPU</name>